<dbReference type="EMBL" id="MU790795">
    <property type="protein sequence ID" value="KAJ3993062.1"/>
    <property type="molecule type" value="Genomic_DNA"/>
</dbReference>
<name>A0ABQ8Q3J7_9AGAR</name>
<sequence>MKKSQFVTVFSVLKLRIREERDAHHRRTGEAMSKANFLKIYGNAHIRALTVGTIQSAFRKTGVWPYN</sequence>
<evidence type="ECO:0000313" key="1">
    <source>
        <dbReference type="EMBL" id="KAJ3993062.1"/>
    </source>
</evidence>
<comment type="caution">
    <text evidence="1">The sequence shown here is derived from an EMBL/GenBank/DDBJ whole genome shotgun (WGS) entry which is preliminary data.</text>
</comment>
<feature type="non-terminal residue" evidence="1">
    <location>
        <position position="67"/>
    </location>
</feature>
<gene>
    <name evidence="1" type="ORF">F5050DRAFT_1578367</name>
</gene>
<keyword evidence="2" id="KW-1185">Reference proteome</keyword>
<reference evidence="1" key="1">
    <citation type="submission" date="2022-08" db="EMBL/GenBank/DDBJ databases">
        <authorList>
            <consortium name="DOE Joint Genome Institute"/>
            <person name="Min B."/>
            <person name="Riley R."/>
            <person name="Sierra-Patev S."/>
            <person name="Naranjo-Ortiz M."/>
            <person name="Looney B."/>
            <person name="Konkel Z."/>
            <person name="Slot J.C."/>
            <person name="Sakamoto Y."/>
            <person name="Steenwyk J.L."/>
            <person name="Rokas A."/>
            <person name="Carro J."/>
            <person name="Camarero S."/>
            <person name="Ferreira P."/>
            <person name="Molpeceres G."/>
            <person name="Ruiz-Duenas F.J."/>
            <person name="Serrano A."/>
            <person name="Henrissat B."/>
            <person name="Drula E."/>
            <person name="Hughes K.W."/>
            <person name="Mata J.L."/>
            <person name="Ishikawa N.K."/>
            <person name="Vargas-Isla R."/>
            <person name="Ushijima S."/>
            <person name="Smith C.A."/>
            <person name="Ahrendt S."/>
            <person name="Andreopoulos W."/>
            <person name="He G."/>
            <person name="Labutti K."/>
            <person name="Lipzen A."/>
            <person name="Ng V."/>
            <person name="Sandor L."/>
            <person name="Barry K."/>
            <person name="Martinez A.T."/>
            <person name="Xiao Y."/>
            <person name="Gibbons J.G."/>
            <person name="Terashima K."/>
            <person name="Hibbett D.S."/>
            <person name="Grigoriev I.V."/>
        </authorList>
    </citation>
    <scope>NUCLEOTIDE SEQUENCE</scope>
    <source>
        <strain evidence="1">TFB10827</strain>
    </source>
</reference>
<organism evidence="1 2">
    <name type="scientific">Lentinula boryana</name>
    <dbReference type="NCBI Taxonomy" id="40481"/>
    <lineage>
        <taxon>Eukaryota</taxon>
        <taxon>Fungi</taxon>
        <taxon>Dikarya</taxon>
        <taxon>Basidiomycota</taxon>
        <taxon>Agaricomycotina</taxon>
        <taxon>Agaricomycetes</taxon>
        <taxon>Agaricomycetidae</taxon>
        <taxon>Agaricales</taxon>
        <taxon>Marasmiineae</taxon>
        <taxon>Omphalotaceae</taxon>
        <taxon>Lentinula</taxon>
    </lineage>
</organism>
<protein>
    <submittedName>
        <fullName evidence="1">Uncharacterized protein</fullName>
    </submittedName>
</protein>
<evidence type="ECO:0000313" key="2">
    <source>
        <dbReference type="Proteomes" id="UP001163828"/>
    </source>
</evidence>
<accession>A0ABQ8Q3J7</accession>
<proteinExistence type="predicted"/>
<dbReference type="Proteomes" id="UP001163828">
    <property type="component" value="Unassembled WGS sequence"/>
</dbReference>